<protein>
    <submittedName>
        <fullName evidence="3">Uncharacterized protein</fullName>
    </submittedName>
</protein>
<gene>
    <name evidence="3" type="ORF">R1sor_024065</name>
</gene>
<sequence>MSLLRRHPVRRWGRMKRPRLALIQGTGPSSRLLPISRMIVRKARKKFSGRIVEEEPECSVDGEDAADLNPLQGAQEEAGELQRVEDMAEGTEYMEDPEPTEAEVKEPARSPFIPRKPPVQRAASRFGIPQLTTVATNDVEEQTGQDEAQLDTVMEEGQIETEQTGWESVEARPAHIRKNTKDMCISTTVNQAKTSAIHQLDKQIQINENAIRESNKELAAARKAAPVGMNSGGSRVTQAQSQTATGLLIQMETLNPSQIWSVHAASVPVTLQGHPILTKASSSGNPVVNGRISLPPVVTSGLASNPVPIPATMSAPRKQTVVSAPDRAQEQVPIPVVTTIPSVITTTQADGERY</sequence>
<name>A0ABD3GVF3_9MARC</name>
<accession>A0ABD3GVF3</accession>
<keyword evidence="4" id="KW-1185">Reference proteome</keyword>
<comment type="caution">
    <text evidence="3">The sequence shown here is derived from an EMBL/GenBank/DDBJ whole genome shotgun (WGS) entry which is preliminary data.</text>
</comment>
<evidence type="ECO:0000313" key="4">
    <source>
        <dbReference type="Proteomes" id="UP001633002"/>
    </source>
</evidence>
<dbReference type="AlphaFoldDB" id="A0ABD3GVF3"/>
<reference evidence="3 4" key="1">
    <citation type="submission" date="2024-09" db="EMBL/GenBank/DDBJ databases">
        <title>Chromosome-scale assembly of Riccia sorocarpa.</title>
        <authorList>
            <person name="Paukszto L."/>
        </authorList>
    </citation>
    <scope>NUCLEOTIDE SEQUENCE [LARGE SCALE GENOMIC DNA]</scope>
    <source>
        <strain evidence="3">LP-2024</strain>
        <tissue evidence="3">Aerial parts of the thallus</tissue>
    </source>
</reference>
<organism evidence="3 4">
    <name type="scientific">Riccia sorocarpa</name>
    <dbReference type="NCBI Taxonomy" id="122646"/>
    <lineage>
        <taxon>Eukaryota</taxon>
        <taxon>Viridiplantae</taxon>
        <taxon>Streptophyta</taxon>
        <taxon>Embryophyta</taxon>
        <taxon>Marchantiophyta</taxon>
        <taxon>Marchantiopsida</taxon>
        <taxon>Marchantiidae</taxon>
        <taxon>Marchantiales</taxon>
        <taxon>Ricciaceae</taxon>
        <taxon>Riccia</taxon>
    </lineage>
</organism>
<proteinExistence type="predicted"/>
<dbReference type="EMBL" id="JBJQOH010000007">
    <property type="protein sequence ID" value="KAL3681109.1"/>
    <property type="molecule type" value="Genomic_DNA"/>
</dbReference>
<dbReference type="Proteomes" id="UP001633002">
    <property type="component" value="Unassembled WGS sequence"/>
</dbReference>
<feature type="coiled-coil region" evidence="1">
    <location>
        <begin position="197"/>
        <end position="224"/>
    </location>
</feature>
<evidence type="ECO:0000313" key="3">
    <source>
        <dbReference type="EMBL" id="KAL3681109.1"/>
    </source>
</evidence>
<keyword evidence="1" id="KW-0175">Coiled coil</keyword>
<evidence type="ECO:0000256" key="2">
    <source>
        <dbReference type="SAM" id="MobiDB-lite"/>
    </source>
</evidence>
<feature type="region of interest" description="Disordered" evidence="2">
    <location>
        <begin position="93"/>
        <end position="121"/>
    </location>
</feature>
<evidence type="ECO:0000256" key="1">
    <source>
        <dbReference type="SAM" id="Coils"/>
    </source>
</evidence>